<evidence type="ECO:0000256" key="2">
    <source>
        <dbReference type="ARBA" id="ARBA00009814"/>
    </source>
</evidence>
<dbReference type="Pfam" id="PF09637">
    <property type="entry name" value="Med18"/>
    <property type="match status" value="1"/>
</dbReference>
<evidence type="ECO:0000256" key="7">
    <source>
        <dbReference type="ARBA" id="ARBA00032012"/>
    </source>
</evidence>
<keyword evidence="6 8" id="KW-0539">Nucleus</keyword>
<comment type="subunit">
    <text evidence="8">Component of the Mediator complex.</text>
</comment>
<dbReference type="AlphaFoldDB" id="A0AAD5X165"/>
<gene>
    <name evidence="9" type="primary">SRB5</name>
    <name evidence="8" type="synonym">MED18</name>
    <name evidence="9" type="ORF">HK097_002513</name>
</gene>
<dbReference type="GO" id="GO:0006369">
    <property type="term" value="P:termination of RNA polymerase II transcription"/>
    <property type="evidence" value="ECO:0007669"/>
    <property type="project" value="TreeGrafter"/>
</dbReference>
<reference evidence="9" key="1">
    <citation type="submission" date="2020-05" db="EMBL/GenBank/DDBJ databases">
        <title>Phylogenomic resolution of chytrid fungi.</title>
        <authorList>
            <person name="Stajich J.E."/>
            <person name="Amses K."/>
            <person name="Simmons R."/>
            <person name="Seto K."/>
            <person name="Myers J."/>
            <person name="Bonds A."/>
            <person name="Quandt C.A."/>
            <person name="Barry K."/>
            <person name="Liu P."/>
            <person name="Grigoriev I."/>
            <person name="Longcore J.E."/>
            <person name="James T.Y."/>
        </authorList>
    </citation>
    <scope>NUCLEOTIDE SEQUENCE</scope>
    <source>
        <strain evidence="9">JEL0318</strain>
    </source>
</reference>
<evidence type="ECO:0000313" key="10">
    <source>
        <dbReference type="Proteomes" id="UP001212841"/>
    </source>
</evidence>
<dbReference type="InterPro" id="IPR019095">
    <property type="entry name" value="Mediator_Med18"/>
</dbReference>
<evidence type="ECO:0000313" key="9">
    <source>
        <dbReference type="EMBL" id="KAJ3040606.1"/>
    </source>
</evidence>
<dbReference type="GO" id="GO:0006357">
    <property type="term" value="P:regulation of transcription by RNA polymerase II"/>
    <property type="evidence" value="ECO:0007669"/>
    <property type="project" value="InterPro"/>
</dbReference>
<dbReference type="GO" id="GO:0016592">
    <property type="term" value="C:mediator complex"/>
    <property type="evidence" value="ECO:0007669"/>
    <property type="project" value="InterPro"/>
</dbReference>
<proteinExistence type="inferred from homology"/>
<protein>
    <recommendedName>
        <fullName evidence="3 8">Mediator of RNA polymerase II transcription subunit 18</fullName>
    </recommendedName>
    <alternativeName>
        <fullName evidence="7 8">Mediator complex subunit 18</fullName>
    </alternativeName>
</protein>
<evidence type="ECO:0000256" key="6">
    <source>
        <dbReference type="ARBA" id="ARBA00023242"/>
    </source>
</evidence>
<comment type="function">
    <text evidence="8">Component of the Mediator complex, a coactivator involved in the regulated transcription of nearly all RNA polymerase II-dependent genes. Mediator functions as a bridge to convey information from gene-specific regulatory proteins to the basal RNA polymerase II transcription machinery. Mediator is recruited to promoters by direct interactions with regulatory proteins and serves as a scaffold for the assembly of a functional preinitiation complex with RNA polymerase II and the general transcription factors.</text>
</comment>
<evidence type="ECO:0000256" key="8">
    <source>
        <dbReference type="RuleBase" id="RU364150"/>
    </source>
</evidence>
<evidence type="ECO:0000256" key="3">
    <source>
        <dbReference type="ARBA" id="ARBA00019612"/>
    </source>
</evidence>
<evidence type="ECO:0000256" key="4">
    <source>
        <dbReference type="ARBA" id="ARBA00023015"/>
    </source>
</evidence>
<accession>A0AAD5X165</accession>
<comment type="similarity">
    <text evidence="2 8">Belongs to the Mediator complex subunit 18 family.</text>
</comment>
<comment type="caution">
    <text evidence="9">The sequence shown here is derived from an EMBL/GenBank/DDBJ whole genome shotgun (WGS) entry which is preliminary data.</text>
</comment>
<name>A0AAD5X165_9FUNG</name>
<dbReference type="GO" id="GO:0070847">
    <property type="term" value="C:core mediator complex"/>
    <property type="evidence" value="ECO:0007669"/>
    <property type="project" value="TreeGrafter"/>
</dbReference>
<dbReference type="EMBL" id="JADGJD010001546">
    <property type="protein sequence ID" value="KAJ3040606.1"/>
    <property type="molecule type" value="Genomic_DNA"/>
</dbReference>
<keyword evidence="8" id="KW-0010">Activator</keyword>
<evidence type="ECO:0000256" key="1">
    <source>
        <dbReference type="ARBA" id="ARBA00004123"/>
    </source>
</evidence>
<keyword evidence="5 8" id="KW-0804">Transcription</keyword>
<organism evidence="9 10">
    <name type="scientific">Rhizophlyctis rosea</name>
    <dbReference type="NCBI Taxonomy" id="64517"/>
    <lineage>
        <taxon>Eukaryota</taxon>
        <taxon>Fungi</taxon>
        <taxon>Fungi incertae sedis</taxon>
        <taxon>Chytridiomycota</taxon>
        <taxon>Chytridiomycota incertae sedis</taxon>
        <taxon>Chytridiomycetes</taxon>
        <taxon>Rhizophlyctidales</taxon>
        <taxon>Rhizophlyctidaceae</taxon>
        <taxon>Rhizophlyctis</taxon>
    </lineage>
</organism>
<dbReference type="Gene3D" id="2.40.320.10">
    <property type="entry name" value="Hypothetical Protein Pfu-838710-001"/>
    <property type="match status" value="1"/>
</dbReference>
<keyword evidence="10" id="KW-1185">Reference proteome</keyword>
<sequence>MLSDDPPPRTTHSILKTQSANVRASCYGWCSDEHREKLLERLVGITGAIGFDGKVNLVEHEIVYGPAVEVPPGTRRKDIVLRLRSDVLSNNNQFISFHKRNWHLSHQGAPEPRPNDKEIIVQRVVNESVVAGDQFGWLEGLGYKLLHEFTRQGYRFSYGKVVLSVSRMYELTEKHKVSTSRLLPQHRDIWLVEIVSLPQTQDRVDGVWDDLHGVVACLEGLVKMVPVEEGVLENRVIVNVNE</sequence>
<evidence type="ECO:0000256" key="5">
    <source>
        <dbReference type="ARBA" id="ARBA00023163"/>
    </source>
</evidence>
<dbReference type="GO" id="GO:0003712">
    <property type="term" value="F:transcription coregulator activity"/>
    <property type="evidence" value="ECO:0007669"/>
    <property type="project" value="InterPro"/>
</dbReference>
<dbReference type="Proteomes" id="UP001212841">
    <property type="component" value="Unassembled WGS sequence"/>
</dbReference>
<dbReference type="PANTHER" id="PTHR13321">
    <property type="entry name" value="MEDIATOR OF RNA POLYMERASE II TRANSCRIPTION, SUBUNIT 18"/>
    <property type="match status" value="1"/>
</dbReference>
<dbReference type="PANTHER" id="PTHR13321:SF2">
    <property type="entry name" value="MEDIATOR OF RNA POLYMERASE II TRANSCRIPTION SUBUNIT 18"/>
    <property type="match status" value="1"/>
</dbReference>
<comment type="subcellular location">
    <subcellularLocation>
        <location evidence="1 8">Nucleus</location>
    </subcellularLocation>
</comment>
<keyword evidence="4 8" id="KW-0805">Transcription regulation</keyword>